<feature type="transmembrane region" description="Helical" evidence="7">
    <location>
        <begin position="12"/>
        <end position="33"/>
    </location>
</feature>
<keyword evidence="7" id="KW-0812">Transmembrane</keyword>
<evidence type="ECO:0000259" key="8">
    <source>
        <dbReference type="PROSITE" id="PS51379"/>
    </source>
</evidence>
<evidence type="ECO:0000256" key="2">
    <source>
        <dbReference type="ARBA" id="ARBA00022485"/>
    </source>
</evidence>
<sequence>MYFQIKRIIGYMLGFILFYAPGALFTKAIFYLFGRDINEISIHSSCFRIQIEHLLDGKFFAMDIAFVSFLVVLGIISFFKGAIFCGKLCPAGASTEYLSRLVPTKYKINWSKYVDITPIRYGMLTGYMILPFLGGLLACNYCNFYLFDLFTNYFIWGYFISLTSTLIITTFVWVIILGLFTQGGRGYCNFLCPVGAVQNLIHALGCKFDFVSRINIDKIKCIGCQKCSKVCPMESIKIVQNKAQTNVYNCIICEECVYNCPVKAVSYGKREK</sequence>
<gene>
    <name evidence="9" type="ORF">DWY77_08975</name>
</gene>
<reference evidence="9 10" key="1">
    <citation type="submission" date="2018-08" db="EMBL/GenBank/DDBJ databases">
        <title>A genome reference for cultivated species of the human gut microbiota.</title>
        <authorList>
            <person name="Zou Y."/>
            <person name="Xue W."/>
            <person name="Luo G."/>
        </authorList>
    </citation>
    <scope>NUCLEOTIDE SEQUENCE [LARGE SCALE GENOMIC DNA]</scope>
    <source>
        <strain evidence="9 10">AF27-12</strain>
    </source>
</reference>
<evidence type="ECO:0000256" key="7">
    <source>
        <dbReference type="SAM" id="Phobius"/>
    </source>
</evidence>
<keyword evidence="2" id="KW-0004">4Fe-4S</keyword>
<dbReference type="InterPro" id="IPR017896">
    <property type="entry name" value="4Fe4S_Fe-S-bd"/>
</dbReference>
<dbReference type="InterPro" id="IPR051684">
    <property type="entry name" value="Electron_Trans/Redox"/>
</dbReference>
<feature type="transmembrane region" description="Helical" evidence="7">
    <location>
        <begin position="127"/>
        <end position="147"/>
    </location>
</feature>
<keyword evidence="3" id="KW-0479">Metal-binding</keyword>
<dbReference type="Pfam" id="PF12801">
    <property type="entry name" value="Fer4_5"/>
    <property type="match status" value="2"/>
</dbReference>
<dbReference type="GO" id="GO:0005886">
    <property type="term" value="C:plasma membrane"/>
    <property type="evidence" value="ECO:0007669"/>
    <property type="project" value="TreeGrafter"/>
</dbReference>
<keyword evidence="5" id="KW-0408">Iron</keyword>
<feature type="transmembrane region" description="Helical" evidence="7">
    <location>
        <begin position="59"/>
        <end position="79"/>
    </location>
</feature>
<keyword evidence="7" id="KW-1133">Transmembrane helix</keyword>
<protein>
    <submittedName>
        <fullName evidence="9">4Fe-4S binding protein</fullName>
    </submittedName>
</protein>
<keyword evidence="1" id="KW-0813">Transport</keyword>
<dbReference type="PANTHER" id="PTHR30176">
    <property type="entry name" value="FERREDOXIN-TYPE PROTEIN NAPH"/>
    <property type="match status" value="1"/>
</dbReference>
<keyword evidence="6" id="KW-0411">Iron-sulfur</keyword>
<proteinExistence type="predicted"/>
<dbReference type="PANTHER" id="PTHR30176:SF3">
    <property type="entry name" value="FERREDOXIN-TYPE PROTEIN NAPH"/>
    <property type="match status" value="1"/>
</dbReference>
<name>A0A412CCY9_9FIRM</name>
<feature type="transmembrane region" description="Helical" evidence="7">
    <location>
        <begin position="153"/>
        <end position="180"/>
    </location>
</feature>
<dbReference type="Pfam" id="PF13237">
    <property type="entry name" value="Fer4_10"/>
    <property type="match status" value="1"/>
</dbReference>
<dbReference type="GO" id="GO:0046872">
    <property type="term" value="F:metal ion binding"/>
    <property type="evidence" value="ECO:0007669"/>
    <property type="project" value="UniProtKB-KW"/>
</dbReference>
<keyword evidence="7" id="KW-0472">Membrane</keyword>
<dbReference type="InterPro" id="IPR017900">
    <property type="entry name" value="4Fe4S_Fe_S_CS"/>
</dbReference>
<dbReference type="PROSITE" id="PS00198">
    <property type="entry name" value="4FE4S_FER_1"/>
    <property type="match status" value="2"/>
</dbReference>
<comment type="caution">
    <text evidence="9">The sequence shown here is derived from an EMBL/GenBank/DDBJ whole genome shotgun (WGS) entry which is preliminary data.</text>
</comment>
<dbReference type="PROSITE" id="PS51379">
    <property type="entry name" value="4FE4S_FER_2"/>
    <property type="match status" value="2"/>
</dbReference>
<dbReference type="EMBL" id="QRTP01000024">
    <property type="protein sequence ID" value="RGQ80469.1"/>
    <property type="molecule type" value="Genomic_DNA"/>
</dbReference>
<evidence type="ECO:0000256" key="6">
    <source>
        <dbReference type="ARBA" id="ARBA00023014"/>
    </source>
</evidence>
<evidence type="ECO:0000256" key="1">
    <source>
        <dbReference type="ARBA" id="ARBA00022448"/>
    </source>
</evidence>
<feature type="domain" description="4Fe-4S ferredoxin-type" evidence="8">
    <location>
        <begin position="242"/>
        <end position="270"/>
    </location>
</feature>
<evidence type="ECO:0000313" key="9">
    <source>
        <dbReference type="EMBL" id="RGQ80469.1"/>
    </source>
</evidence>
<organism evidence="9 10">
    <name type="scientific">Megamonas rupellensis</name>
    <dbReference type="NCBI Taxonomy" id="491921"/>
    <lineage>
        <taxon>Bacteria</taxon>
        <taxon>Bacillati</taxon>
        <taxon>Bacillota</taxon>
        <taxon>Negativicutes</taxon>
        <taxon>Selenomonadales</taxon>
        <taxon>Selenomonadaceae</taxon>
        <taxon>Megamonas</taxon>
    </lineage>
</organism>
<evidence type="ECO:0000256" key="5">
    <source>
        <dbReference type="ARBA" id="ARBA00023004"/>
    </source>
</evidence>
<keyword evidence="4" id="KW-0249">Electron transport</keyword>
<feature type="domain" description="4Fe-4S ferredoxin-type" evidence="8">
    <location>
        <begin position="212"/>
        <end position="241"/>
    </location>
</feature>
<dbReference type="SUPFAM" id="SSF54862">
    <property type="entry name" value="4Fe-4S ferredoxins"/>
    <property type="match status" value="1"/>
</dbReference>
<evidence type="ECO:0000256" key="4">
    <source>
        <dbReference type="ARBA" id="ARBA00022982"/>
    </source>
</evidence>
<accession>A0A412CCY9</accession>
<dbReference type="GO" id="GO:0051539">
    <property type="term" value="F:4 iron, 4 sulfur cluster binding"/>
    <property type="evidence" value="ECO:0007669"/>
    <property type="project" value="UniProtKB-KW"/>
</dbReference>
<dbReference type="RefSeq" id="WP_118036208.1">
    <property type="nucleotide sequence ID" value="NZ_QRTP01000024.1"/>
</dbReference>
<dbReference type="AlphaFoldDB" id="A0A412CCY9"/>
<evidence type="ECO:0000256" key="3">
    <source>
        <dbReference type="ARBA" id="ARBA00022723"/>
    </source>
</evidence>
<dbReference type="Proteomes" id="UP000286147">
    <property type="component" value="Unassembled WGS sequence"/>
</dbReference>
<dbReference type="Gene3D" id="3.30.70.20">
    <property type="match status" value="1"/>
</dbReference>
<evidence type="ECO:0000313" key="10">
    <source>
        <dbReference type="Proteomes" id="UP000286147"/>
    </source>
</evidence>